<organism evidence="2 3">
    <name type="scientific">Babesia duncani</name>
    <dbReference type="NCBI Taxonomy" id="323732"/>
    <lineage>
        <taxon>Eukaryota</taxon>
        <taxon>Sar</taxon>
        <taxon>Alveolata</taxon>
        <taxon>Apicomplexa</taxon>
        <taxon>Aconoidasida</taxon>
        <taxon>Piroplasmida</taxon>
        <taxon>Babesiidae</taxon>
        <taxon>Babesia</taxon>
    </lineage>
</organism>
<evidence type="ECO:0000313" key="2">
    <source>
        <dbReference type="EMBL" id="KAK2197263.1"/>
    </source>
</evidence>
<sequence>MKTATCNVAAQNDENVTMSTRALYKESLDKINALHQQLECPSRFIAQRLTTCSLDEIKRELASLQDASQMHASALIRTSFAEAAEHNGYLKEVVNGVYPLKHQTHRFIENLDELRKGGSIKHMLVGLLDKYALVAYAKLTLEAYIQAKEQLHIVCECLIENFPMYHNCMQSPDDMYAEALHVIDAIGKNFSISHKDGDVQNLCANIEWFFFEFLPAELMHAQMLIRKAREYKVKLSKVLEVIVNKNDQPHTSWIREIKPGMVVENLIEHLHLLNEDELKGFKQQFSFEETQKQLDNLKINLKTLVQICTKWLLTELFQIYENNTPNMHAEYETLMQGLVSIITCSQQFHKPGFGTHLMDSFSIIFFQPIFKAWLQRGTSFVFNLSAQDEVIHFTSFVDSIEKHLLSCNGAIMQFLDSVSEALGHYDFKIACIHNVVAVAIFQHIQQNFSSISFAIYPELYLLNYHAYERLLTILETLNGTNFDHYLIWRGSHIPRTFSNNFLTSAISEGSINSTVSGIMNELDKFKEIDGRMHKCGDVGFYTANSAAVYNGIIMLLDRNRFFYHLLPNYQCAITTVIKRYSTCMQDLINQVQNVGNEAHNTLGSGFSFSYTAYFLQDIYTFTKLLSVGSLADVKIGPTNSIGSNELVLLYPDTFGLMTRSMLQLAEFPLVGCMQKCDEAQLSSLFQEAITKLVPNDEKTSQLREMEDKASTNVLKLVEFTVKSMWGICEVFRVLHENFEKVTINLKRYIVDTLTNNVRCSFQFVQSLPYKFRGSIDALQVPEKPSPYVRLLVVPLLSFSEFSDAILDGDILHEIVTATVCNVCEEYNRQITSMLENVEAVNATLRQGDAANILHANTNLIRQQLRLDVEDFYRVCTERLNVTNMGSLDLLITNHKL</sequence>
<keyword evidence="3" id="KW-1185">Reference proteome</keyword>
<dbReference type="InterPro" id="IPR009316">
    <property type="entry name" value="COG2"/>
</dbReference>
<evidence type="ECO:0000259" key="1">
    <source>
        <dbReference type="Pfam" id="PF12022"/>
    </source>
</evidence>
<dbReference type="AlphaFoldDB" id="A0AAD9PMV4"/>
<dbReference type="GeneID" id="94334560"/>
<dbReference type="PANTHER" id="PTHR12961">
    <property type="entry name" value="CONSERVED OLIGOMERIC GOLGI COMPLEX COMPONENT 2"/>
    <property type="match status" value="1"/>
</dbReference>
<dbReference type="RefSeq" id="XP_067804105.1">
    <property type="nucleotide sequence ID" value="XM_067945314.1"/>
</dbReference>
<accession>A0AAD9PMV4</accession>
<dbReference type="KEGG" id="bdw:94334560"/>
<reference evidence="2" key="1">
    <citation type="journal article" date="2023" name="Nat. Microbiol.">
        <title>Babesia duncani multi-omics identifies virulence factors and drug targets.</title>
        <authorList>
            <person name="Singh P."/>
            <person name="Lonardi S."/>
            <person name="Liang Q."/>
            <person name="Vydyam P."/>
            <person name="Khabirova E."/>
            <person name="Fang T."/>
            <person name="Gihaz S."/>
            <person name="Thekkiniath J."/>
            <person name="Munshi M."/>
            <person name="Abel S."/>
            <person name="Ciampossin L."/>
            <person name="Batugedara G."/>
            <person name="Gupta M."/>
            <person name="Lu X.M."/>
            <person name="Lenz T."/>
            <person name="Chakravarty S."/>
            <person name="Cornillot E."/>
            <person name="Hu Y."/>
            <person name="Ma W."/>
            <person name="Gonzalez L.M."/>
            <person name="Sanchez S."/>
            <person name="Estrada K."/>
            <person name="Sanchez-Flores A."/>
            <person name="Montero E."/>
            <person name="Harb O.S."/>
            <person name="Le Roch K.G."/>
            <person name="Mamoun C.B."/>
        </authorList>
    </citation>
    <scope>NUCLEOTIDE SEQUENCE</scope>
    <source>
        <strain evidence="2">WA1</strain>
    </source>
</reference>
<gene>
    <name evidence="2" type="ORF">BdWA1_000262</name>
</gene>
<protein>
    <submittedName>
        <fullName evidence="2">COG complex component</fullName>
    </submittedName>
</protein>
<dbReference type="GO" id="GO:0015031">
    <property type="term" value="P:protein transport"/>
    <property type="evidence" value="ECO:0007669"/>
    <property type="project" value="InterPro"/>
</dbReference>
<dbReference type="GO" id="GO:0006891">
    <property type="term" value="P:intra-Golgi vesicle-mediated transport"/>
    <property type="evidence" value="ECO:0007669"/>
    <property type="project" value="TreeGrafter"/>
</dbReference>
<dbReference type="GO" id="GO:0007030">
    <property type="term" value="P:Golgi organization"/>
    <property type="evidence" value="ECO:0007669"/>
    <property type="project" value="InterPro"/>
</dbReference>
<dbReference type="PANTHER" id="PTHR12961:SF0">
    <property type="entry name" value="CONSERVED OLIGOMERIC GOLGI COMPLEX SUBUNIT 2"/>
    <property type="match status" value="1"/>
</dbReference>
<dbReference type="Proteomes" id="UP001214638">
    <property type="component" value="Unassembled WGS sequence"/>
</dbReference>
<feature type="domain" description="COG complex component COG2 C-terminal" evidence="1">
    <location>
        <begin position="537"/>
        <end position="868"/>
    </location>
</feature>
<name>A0AAD9PMV4_9APIC</name>
<dbReference type="EMBL" id="JALLKP010000001">
    <property type="protein sequence ID" value="KAK2197263.1"/>
    <property type="molecule type" value="Genomic_DNA"/>
</dbReference>
<dbReference type="GO" id="GO:0017119">
    <property type="term" value="C:Golgi transport complex"/>
    <property type="evidence" value="ECO:0007669"/>
    <property type="project" value="TreeGrafter"/>
</dbReference>
<dbReference type="Pfam" id="PF12022">
    <property type="entry name" value="COG2_C"/>
    <property type="match status" value="1"/>
</dbReference>
<dbReference type="GO" id="GO:0016020">
    <property type="term" value="C:membrane"/>
    <property type="evidence" value="ECO:0007669"/>
    <property type="project" value="InterPro"/>
</dbReference>
<dbReference type="InterPro" id="IPR024603">
    <property type="entry name" value="COG_complex_COG2_C"/>
</dbReference>
<comment type="caution">
    <text evidence="2">The sequence shown here is derived from an EMBL/GenBank/DDBJ whole genome shotgun (WGS) entry which is preliminary data.</text>
</comment>
<proteinExistence type="predicted"/>
<evidence type="ECO:0000313" key="3">
    <source>
        <dbReference type="Proteomes" id="UP001214638"/>
    </source>
</evidence>